<dbReference type="PROSITE" id="PS50045">
    <property type="entry name" value="SIGMA54_INTERACT_4"/>
    <property type="match status" value="1"/>
</dbReference>
<dbReference type="InterPro" id="IPR029016">
    <property type="entry name" value="GAF-like_dom_sf"/>
</dbReference>
<dbReference type="PROSITE" id="PS00676">
    <property type="entry name" value="SIGMA54_INTERACT_2"/>
    <property type="match status" value="1"/>
</dbReference>
<dbReference type="PANTHER" id="PTHR32071">
    <property type="entry name" value="TRANSCRIPTIONAL REGULATORY PROTEIN"/>
    <property type="match status" value="1"/>
</dbReference>
<dbReference type="Gene3D" id="1.10.10.60">
    <property type="entry name" value="Homeodomain-like"/>
    <property type="match status" value="1"/>
</dbReference>
<dbReference type="InterPro" id="IPR025943">
    <property type="entry name" value="Sigma_54_int_dom_ATP-bd_2"/>
</dbReference>
<dbReference type="PROSITE" id="PS00675">
    <property type="entry name" value="SIGMA54_INTERACT_1"/>
    <property type="match status" value="1"/>
</dbReference>
<dbReference type="SUPFAM" id="SSF46689">
    <property type="entry name" value="Homeodomain-like"/>
    <property type="match status" value="1"/>
</dbReference>
<dbReference type="PANTHER" id="PTHR32071:SF77">
    <property type="entry name" value="TRANSCRIPTIONAL REGULATORY PROTEIN"/>
    <property type="match status" value="1"/>
</dbReference>
<keyword evidence="5" id="KW-0804">Transcription</keyword>
<comment type="caution">
    <text evidence="7">The sequence shown here is derived from an EMBL/GenBank/DDBJ whole genome shotgun (WGS) entry which is preliminary data.</text>
</comment>
<dbReference type="InterPro" id="IPR058031">
    <property type="entry name" value="AAA_lid_NorR"/>
</dbReference>
<evidence type="ECO:0000313" key="8">
    <source>
        <dbReference type="Proteomes" id="UP001597158"/>
    </source>
</evidence>
<dbReference type="InterPro" id="IPR025662">
    <property type="entry name" value="Sigma_54_int_dom_ATP-bd_1"/>
</dbReference>
<protein>
    <submittedName>
        <fullName evidence="7">Sigma-54-dependent Fis family transcriptional regulator</fullName>
    </submittedName>
</protein>
<dbReference type="InterPro" id="IPR027417">
    <property type="entry name" value="P-loop_NTPase"/>
</dbReference>
<dbReference type="EMBL" id="JBHTMC010000036">
    <property type="protein sequence ID" value="MFD1265694.1"/>
    <property type="molecule type" value="Genomic_DNA"/>
</dbReference>
<keyword evidence="4" id="KW-0238">DNA-binding</keyword>
<dbReference type="InterPro" id="IPR002078">
    <property type="entry name" value="Sigma_54_int"/>
</dbReference>
<dbReference type="Proteomes" id="UP001597158">
    <property type="component" value="Unassembled WGS sequence"/>
</dbReference>
<dbReference type="Gene3D" id="3.30.450.40">
    <property type="match status" value="1"/>
</dbReference>
<keyword evidence="2" id="KW-0067">ATP-binding</keyword>
<keyword evidence="8" id="KW-1185">Reference proteome</keyword>
<gene>
    <name evidence="7" type="ORF">ACFQ4M_19130</name>
</gene>
<evidence type="ECO:0000259" key="6">
    <source>
        <dbReference type="PROSITE" id="PS50045"/>
    </source>
</evidence>
<dbReference type="InterPro" id="IPR002197">
    <property type="entry name" value="HTH_Fis"/>
</dbReference>
<dbReference type="SUPFAM" id="SSF52540">
    <property type="entry name" value="P-loop containing nucleoside triphosphate hydrolases"/>
    <property type="match status" value="1"/>
</dbReference>
<dbReference type="Gene3D" id="1.10.8.60">
    <property type="match status" value="1"/>
</dbReference>
<dbReference type="InterPro" id="IPR025944">
    <property type="entry name" value="Sigma_54_int_dom_CS"/>
</dbReference>
<dbReference type="InterPro" id="IPR003593">
    <property type="entry name" value="AAA+_ATPase"/>
</dbReference>
<dbReference type="PROSITE" id="PS00688">
    <property type="entry name" value="SIGMA54_INTERACT_3"/>
    <property type="match status" value="1"/>
</dbReference>
<evidence type="ECO:0000256" key="4">
    <source>
        <dbReference type="ARBA" id="ARBA00023125"/>
    </source>
</evidence>
<sequence>MGQMHVRAAQGSELESLRRRYLERGDLPEGGLSASVLRSWERCQRLGLEIGERGRPANTTRADLMLARERNATLLNHAGGVMEHLYEQIRASGSMVLLADASGLILHGIGDPSFVDRASRVALQPGASWSECQRGTNAIGATLIERAPVEIFGAEHYLECNGVLTCSAAPIFDSKGVLLGALDISGDHRKPQPHTLGLARMGVRLVERRMFESEHARHALFAFHNRPEGVGGLQEGLLAVDADGEIVAADRQARMLLGIEDRRIGRLGAFGNLFRSGFGTVISRAGRDPAALMELELRDGARMFARVRVSPAWSANAHAASSGRARVAQGQDPSRSARQRITLETLATGDAGLQFTLDRCAKVIGRKIPVLIQGESGSGKELLARACHNSGPRADGPFVAVNCAAIPEHLIESELFGYVGGAFTGARKEGAIGRIQQADGGTLFLDEIGDMPLAMQARLLRVLQERCVQPVGGSEPVAVDIALLCATHRNLGDLVRAGQFREDLYYRVNGLTAMLPPLRERTDLHQIVRRLIDGSSNHPEPRAITVDPSAMRLLEAYAWPGNIRQLQNVLEVALALLDAHEERILPEHLPEEVQGASPVTRVAAAAPASASAMSPATLPLRGRRPKDIDDAMIREALERFEGNLSAAARHLGVARNTLYRRMGCDY</sequence>
<dbReference type="RefSeq" id="WP_277835048.1">
    <property type="nucleotide sequence ID" value="NZ_JARQZE010000019.1"/>
</dbReference>
<dbReference type="Pfam" id="PF02954">
    <property type="entry name" value="HTH_8"/>
    <property type="match status" value="1"/>
</dbReference>
<dbReference type="Pfam" id="PF00158">
    <property type="entry name" value="Sigma54_activat"/>
    <property type="match status" value="1"/>
</dbReference>
<organism evidence="7 8">
    <name type="scientific">Thauera mechernichensis</name>
    <dbReference type="NCBI Taxonomy" id="82788"/>
    <lineage>
        <taxon>Bacteria</taxon>
        <taxon>Pseudomonadati</taxon>
        <taxon>Pseudomonadota</taxon>
        <taxon>Betaproteobacteria</taxon>
        <taxon>Rhodocyclales</taxon>
        <taxon>Zoogloeaceae</taxon>
        <taxon>Thauera</taxon>
    </lineage>
</organism>
<dbReference type="InterPro" id="IPR009057">
    <property type="entry name" value="Homeodomain-like_sf"/>
</dbReference>
<reference evidence="8" key="1">
    <citation type="journal article" date="2019" name="Int. J. Syst. Evol. Microbiol.">
        <title>The Global Catalogue of Microorganisms (GCM) 10K type strain sequencing project: providing services to taxonomists for standard genome sequencing and annotation.</title>
        <authorList>
            <consortium name="The Broad Institute Genomics Platform"/>
            <consortium name="The Broad Institute Genome Sequencing Center for Infectious Disease"/>
            <person name="Wu L."/>
            <person name="Ma J."/>
        </authorList>
    </citation>
    <scope>NUCLEOTIDE SEQUENCE [LARGE SCALE GENOMIC DNA]</scope>
    <source>
        <strain evidence="8">CCUG 48884</strain>
    </source>
</reference>
<evidence type="ECO:0000256" key="2">
    <source>
        <dbReference type="ARBA" id="ARBA00022840"/>
    </source>
</evidence>
<dbReference type="SMART" id="SM00382">
    <property type="entry name" value="AAA"/>
    <property type="match status" value="1"/>
</dbReference>
<dbReference type="Pfam" id="PF01590">
    <property type="entry name" value="GAF"/>
    <property type="match status" value="1"/>
</dbReference>
<proteinExistence type="predicted"/>
<keyword evidence="3" id="KW-0805">Transcription regulation</keyword>
<dbReference type="Pfam" id="PF25601">
    <property type="entry name" value="AAA_lid_14"/>
    <property type="match status" value="1"/>
</dbReference>
<dbReference type="InterPro" id="IPR003018">
    <property type="entry name" value="GAF"/>
</dbReference>
<dbReference type="CDD" id="cd00009">
    <property type="entry name" value="AAA"/>
    <property type="match status" value="1"/>
</dbReference>
<accession>A0ABW3WIU0</accession>
<evidence type="ECO:0000256" key="1">
    <source>
        <dbReference type="ARBA" id="ARBA00022741"/>
    </source>
</evidence>
<dbReference type="PRINTS" id="PR01590">
    <property type="entry name" value="HTHFIS"/>
</dbReference>
<evidence type="ECO:0000256" key="5">
    <source>
        <dbReference type="ARBA" id="ARBA00023163"/>
    </source>
</evidence>
<name>A0ABW3WIU0_9RHOO</name>
<keyword evidence="1" id="KW-0547">Nucleotide-binding</keyword>
<dbReference type="Gene3D" id="3.40.50.300">
    <property type="entry name" value="P-loop containing nucleotide triphosphate hydrolases"/>
    <property type="match status" value="1"/>
</dbReference>
<evidence type="ECO:0000313" key="7">
    <source>
        <dbReference type="EMBL" id="MFD1265694.1"/>
    </source>
</evidence>
<evidence type="ECO:0000256" key="3">
    <source>
        <dbReference type="ARBA" id="ARBA00023015"/>
    </source>
</evidence>
<feature type="domain" description="Sigma-54 factor interaction" evidence="6">
    <location>
        <begin position="346"/>
        <end position="575"/>
    </location>
</feature>